<name>A0A948TNX1_9BACT</name>
<comment type="caution">
    <text evidence="2">The sequence shown here is derived from an EMBL/GenBank/DDBJ whole genome shotgun (WGS) entry which is preliminary data.</text>
</comment>
<sequence>MRITIYRGAHQIGGCITEIRSDNTKILIDLGANLPDSEEKELSEADVTELTQDVDAIFYTHYHGDHVGLFYFVPENVPQYIGRGAQEVMMCKYSALSKHQDCSKEISAIKSFHTYKSNVPIDIKGKIRVTPYYVSHSAFDAYMFKIEVEGKTIFHTGDFRKHGYLGSGLPKMLRAFIKNVDFLIIEGTMLGRREENTITENDIKHNTISLLKKHKYVFALCSSTDMDRLVSFYQACKETGRIFLCDPYQKSVLDVFTRCMEKDLFHFNNVFEIYKQCISSPKIVAKLSNEGFLMPVRVGQMELIKEMLEQYNDEPAYLVYSLWQGYYNGTEKQINPKIIELRKLFPNRILDGVYDGFHTSGHADVETLEEVCRIIRPKLGIIPIHKEALATYKSLGIAKKFNIVESSTRISNVDISIL</sequence>
<gene>
    <name evidence="2" type="ORF">H9928_09320</name>
</gene>
<dbReference type="EMBL" id="JAHLFJ010000081">
    <property type="protein sequence ID" value="MBU3856731.1"/>
    <property type="molecule type" value="Genomic_DNA"/>
</dbReference>
<evidence type="ECO:0000259" key="1">
    <source>
        <dbReference type="SMART" id="SM00849"/>
    </source>
</evidence>
<evidence type="ECO:0000313" key="2">
    <source>
        <dbReference type="EMBL" id="MBU3856731.1"/>
    </source>
</evidence>
<dbReference type="AlphaFoldDB" id="A0A948TNX1"/>
<dbReference type="Gene3D" id="3.60.15.10">
    <property type="entry name" value="Ribonuclease Z/Hydroxyacylglutathione hydrolase-like"/>
    <property type="match status" value="1"/>
</dbReference>
<evidence type="ECO:0000313" key="3">
    <source>
        <dbReference type="Proteomes" id="UP000784286"/>
    </source>
</evidence>
<accession>A0A948TNX1</accession>
<protein>
    <submittedName>
        <fullName evidence="2">MBL fold metallo-hydrolase</fullName>
    </submittedName>
</protein>
<dbReference type="PANTHER" id="PTHR43694">
    <property type="entry name" value="RIBONUCLEASE J"/>
    <property type="match status" value="1"/>
</dbReference>
<dbReference type="SMART" id="SM00849">
    <property type="entry name" value="Lactamase_B"/>
    <property type="match status" value="1"/>
</dbReference>
<dbReference type="Proteomes" id="UP000784286">
    <property type="component" value="Unassembled WGS sequence"/>
</dbReference>
<reference evidence="2" key="1">
    <citation type="journal article" date="2021" name="PeerJ">
        <title>Extensive microbial diversity within the chicken gut microbiome revealed by metagenomics and culture.</title>
        <authorList>
            <person name="Gilroy R."/>
            <person name="Ravi A."/>
            <person name="Getino M."/>
            <person name="Pursley I."/>
            <person name="Horton D.L."/>
            <person name="Alikhan N.F."/>
            <person name="Baker D."/>
            <person name="Gharbi K."/>
            <person name="Hall N."/>
            <person name="Watson M."/>
            <person name="Adriaenssens E.M."/>
            <person name="Foster-Nyarko E."/>
            <person name="Jarju S."/>
            <person name="Secka A."/>
            <person name="Antonio M."/>
            <person name="Oren A."/>
            <person name="Chaudhuri R.R."/>
            <person name="La Ragione R."/>
            <person name="Hildebrand F."/>
            <person name="Pallen M.J."/>
        </authorList>
    </citation>
    <scope>NUCLEOTIDE SEQUENCE</scope>
    <source>
        <strain evidence="2">8470</strain>
    </source>
</reference>
<reference evidence="2" key="2">
    <citation type="submission" date="2021-04" db="EMBL/GenBank/DDBJ databases">
        <authorList>
            <person name="Gilroy R."/>
        </authorList>
    </citation>
    <scope>NUCLEOTIDE SEQUENCE</scope>
    <source>
        <strain evidence="2">8470</strain>
    </source>
</reference>
<dbReference type="PANTHER" id="PTHR43694:SF1">
    <property type="entry name" value="RIBONUCLEASE J"/>
    <property type="match status" value="1"/>
</dbReference>
<proteinExistence type="predicted"/>
<organism evidence="2 3">
    <name type="scientific">Candidatus Phocaeicola excrementipullorum</name>
    <dbReference type="NCBI Taxonomy" id="2838731"/>
    <lineage>
        <taxon>Bacteria</taxon>
        <taxon>Pseudomonadati</taxon>
        <taxon>Bacteroidota</taxon>
        <taxon>Bacteroidia</taxon>
        <taxon>Bacteroidales</taxon>
        <taxon>Bacteroidaceae</taxon>
        <taxon>Phocaeicola</taxon>
    </lineage>
</organism>
<dbReference type="InterPro" id="IPR001279">
    <property type="entry name" value="Metallo-B-lactamas"/>
</dbReference>
<dbReference type="Pfam" id="PF12706">
    <property type="entry name" value="Lactamase_B_2"/>
    <property type="match status" value="1"/>
</dbReference>
<dbReference type="InterPro" id="IPR036866">
    <property type="entry name" value="RibonucZ/Hydroxyglut_hydro"/>
</dbReference>
<feature type="domain" description="Metallo-beta-lactamase" evidence="1">
    <location>
        <begin position="13"/>
        <end position="189"/>
    </location>
</feature>
<dbReference type="SUPFAM" id="SSF56281">
    <property type="entry name" value="Metallo-hydrolase/oxidoreductase"/>
    <property type="match status" value="1"/>
</dbReference>